<dbReference type="GO" id="GO:0016887">
    <property type="term" value="F:ATP hydrolysis activity"/>
    <property type="evidence" value="ECO:0007669"/>
    <property type="project" value="InterPro"/>
</dbReference>
<dbReference type="OrthoDB" id="400626at2"/>
<feature type="transmembrane region" description="Helical" evidence="3">
    <location>
        <begin position="621"/>
        <end position="645"/>
    </location>
</feature>
<dbReference type="RefSeq" id="WP_129621809.1">
    <property type="nucleotide sequence ID" value="NZ_LR214972.1"/>
</dbReference>
<dbReference type="GO" id="GO:0005524">
    <property type="term" value="F:ATP binding"/>
    <property type="evidence" value="ECO:0007669"/>
    <property type="project" value="UniProtKB-KW"/>
</dbReference>
<keyword evidence="2" id="KW-0067">ATP-binding</keyword>
<evidence type="ECO:0000259" key="4">
    <source>
        <dbReference type="PROSITE" id="PS50893"/>
    </source>
</evidence>
<dbReference type="Proteomes" id="UP000289952">
    <property type="component" value="Chromosome"/>
</dbReference>
<dbReference type="Gene3D" id="3.40.50.300">
    <property type="entry name" value="P-loop containing nucleotide triphosphate hydrolases"/>
    <property type="match status" value="1"/>
</dbReference>
<keyword evidence="3" id="KW-1133">Transmembrane helix</keyword>
<dbReference type="InterPro" id="IPR015854">
    <property type="entry name" value="ABC_transpr_LolD-like"/>
</dbReference>
<dbReference type="InterPro" id="IPR027417">
    <property type="entry name" value="P-loop_NTPase"/>
</dbReference>
<dbReference type="AlphaFoldDB" id="A0A449AF43"/>
<evidence type="ECO:0000256" key="1">
    <source>
        <dbReference type="ARBA" id="ARBA00022741"/>
    </source>
</evidence>
<dbReference type="PANTHER" id="PTHR24220">
    <property type="entry name" value="IMPORT ATP-BINDING PROTEIN"/>
    <property type="match status" value="1"/>
</dbReference>
<dbReference type="GO" id="GO:0005886">
    <property type="term" value="C:plasma membrane"/>
    <property type="evidence" value="ECO:0007669"/>
    <property type="project" value="TreeGrafter"/>
</dbReference>
<feature type="transmembrane region" description="Helical" evidence="3">
    <location>
        <begin position="666"/>
        <end position="693"/>
    </location>
</feature>
<evidence type="ECO:0000313" key="6">
    <source>
        <dbReference type="Proteomes" id="UP000289952"/>
    </source>
</evidence>
<dbReference type="EMBL" id="LR214972">
    <property type="protein sequence ID" value="VEU63597.1"/>
    <property type="molecule type" value="Genomic_DNA"/>
</dbReference>
<sequence>MIQIKNLTTYVGNKEQRMLFHDVSLEIPQNKITAFVGPSGIGKTTLLYHIAKIFKANNGTIEYFDANSNKILNPKIDLVFQDFNLFDNLNVTENIEVGNGVLGFNLNKDHLLKQAELININPEILKSNVKQISGGEKQRVAILRALNRRSDFILLDEPTGNLDLETSKLIFDTLKELSKTKTIVIVSHNYELVENYADKIVKIDDAKLVVLKDNSKDNIKQNLQESKTDLNKKPNTFNKFKIAFKFIKNDLKTKLWQVLLIIASFVLAIFSTLLTFNLNTGTTKFSDSFVKVNNLDLASIRKPSFANFSDQEIQELKQDKNVKAIYAPTPVSTSFSLKYNNNSASSVSFFQINNDDFFIQRYKSLSNVSGSFITNKNEILINENFAKKLGLLNPINQTISLEPTFSFYNETKDFTDELKTIKYDLKIVGQFKTLEYQNQVDFWIHQDFLKDLEIKIANIYAKYGKLFNEISHKPKEGDDGFFKSSLYIFKTSYDLDIKLIEGSKPSNYNEIIVSNKLLESAETNFNFKLNDEIWAEFKSNNRGIILKIVGIYDSEITEFRYQQDIITKLLETTNARLHIFFDANASSDTINNDYLKKLSNKYSIIDGPSSIVFELMKNSKLVQFITFGLFIIFIALFGSFLTSYLKSLSDSKRKNIGILKALGTKPLWILFYQSLHVVFILFFTLIAGLIIVLPSLNPVINLITGLAALETNLLTNFIAFNSLWLIYSSIALVLFSFMSFWQYKKATNKLLQ</sequence>
<evidence type="ECO:0000256" key="3">
    <source>
        <dbReference type="SAM" id="Phobius"/>
    </source>
</evidence>
<feature type="transmembrane region" description="Helical" evidence="3">
    <location>
        <begin position="255"/>
        <end position="276"/>
    </location>
</feature>
<dbReference type="GO" id="GO:0022857">
    <property type="term" value="F:transmembrane transporter activity"/>
    <property type="evidence" value="ECO:0007669"/>
    <property type="project" value="TreeGrafter"/>
</dbReference>
<keyword evidence="3" id="KW-0812">Transmembrane</keyword>
<keyword evidence="1" id="KW-0547">Nucleotide-binding</keyword>
<dbReference type="InterPro" id="IPR003439">
    <property type="entry name" value="ABC_transporter-like_ATP-bd"/>
</dbReference>
<dbReference type="SMART" id="SM00382">
    <property type="entry name" value="AAA"/>
    <property type="match status" value="1"/>
</dbReference>
<dbReference type="Pfam" id="PF00005">
    <property type="entry name" value="ABC_tran"/>
    <property type="match status" value="1"/>
</dbReference>
<feature type="domain" description="ABC transporter" evidence="4">
    <location>
        <begin position="2"/>
        <end position="230"/>
    </location>
</feature>
<gene>
    <name evidence="5" type="primary">glnQ</name>
    <name evidence="5" type="ORF">NCTC10118_00645</name>
</gene>
<evidence type="ECO:0000313" key="5">
    <source>
        <dbReference type="EMBL" id="VEU63597.1"/>
    </source>
</evidence>
<dbReference type="InterPro" id="IPR003593">
    <property type="entry name" value="AAA+_ATPase"/>
</dbReference>
<accession>A0A449AF43</accession>
<evidence type="ECO:0000256" key="2">
    <source>
        <dbReference type="ARBA" id="ARBA00022840"/>
    </source>
</evidence>
<keyword evidence="3" id="KW-0472">Membrane</keyword>
<name>A0A449AF43_9BACT</name>
<organism evidence="5 6">
    <name type="scientific">Mycoplasmopsis bovirhinis</name>
    <dbReference type="NCBI Taxonomy" id="29553"/>
    <lineage>
        <taxon>Bacteria</taxon>
        <taxon>Bacillati</taxon>
        <taxon>Mycoplasmatota</taxon>
        <taxon>Mycoplasmoidales</taxon>
        <taxon>Metamycoplasmataceae</taxon>
        <taxon>Mycoplasmopsis</taxon>
    </lineage>
</organism>
<dbReference type="InterPro" id="IPR017871">
    <property type="entry name" value="ABC_transporter-like_CS"/>
</dbReference>
<dbReference type="PROSITE" id="PS00211">
    <property type="entry name" value="ABC_TRANSPORTER_1"/>
    <property type="match status" value="1"/>
</dbReference>
<dbReference type="SUPFAM" id="SSF52540">
    <property type="entry name" value="P-loop containing nucleoside triphosphate hydrolases"/>
    <property type="match status" value="1"/>
</dbReference>
<feature type="transmembrane region" description="Helical" evidence="3">
    <location>
        <begin position="713"/>
        <end position="741"/>
    </location>
</feature>
<keyword evidence="6" id="KW-1185">Reference proteome</keyword>
<protein>
    <submittedName>
        <fullName evidence="5">ABC transporter ATPase</fullName>
    </submittedName>
</protein>
<proteinExistence type="predicted"/>
<reference evidence="5 6" key="1">
    <citation type="submission" date="2019-01" db="EMBL/GenBank/DDBJ databases">
        <authorList>
            <consortium name="Pathogen Informatics"/>
        </authorList>
    </citation>
    <scope>NUCLEOTIDE SEQUENCE [LARGE SCALE GENOMIC DNA]</scope>
    <source>
        <strain evidence="5 6">NCTC10118</strain>
    </source>
</reference>
<dbReference type="PROSITE" id="PS50893">
    <property type="entry name" value="ABC_TRANSPORTER_2"/>
    <property type="match status" value="1"/>
</dbReference>